<evidence type="ECO:0000313" key="3">
    <source>
        <dbReference type="Proteomes" id="UP000005237"/>
    </source>
</evidence>
<feature type="compositionally biased region" description="Pro residues" evidence="1">
    <location>
        <begin position="100"/>
        <end position="109"/>
    </location>
</feature>
<dbReference type="AlphaFoldDB" id="A0A8R1IVY6"/>
<sequence>MGLPSSYPVVVMSHSFPHRMEGTSVLNIQESLWAIQVATELKHFWEAPVPAWSAPMGTASRRTPIGECSLTRQATIRHTAINRNGKTLSSSASPPVDAQPEPPSLPMPPPTLAAFTRTMPTAISAISAVSA</sequence>
<organism evidence="2 3">
    <name type="scientific">Caenorhabditis japonica</name>
    <dbReference type="NCBI Taxonomy" id="281687"/>
    <lineage>
        <taxon>Eukaryota</taxon>
        <taxon>Metazoa</taxon>
        <taxon>Ecdysozoa</taxon>
        <taxon>Nematoda</taxon>
        <taxon>Chromadorea</taxon>
        <taxon>Rhabditida</taxon>
        <taxon>Rhabditina</taxon>
        <taxon>Rhabditomorpha</taxon>
        <taxon>Rhabditoidea</taxon>
        <taxon>Rhabditidae</taxon>
        <taxon>Peloderinae</taxon>
        <taxon>Caenorhabditis</taxon>
    </lineage>
</organism>
<dbReference type="EnsemblMetazoa" id="CJA42156.1">
    <property type="protein sequence ID" value="CJA42156.1"/>
    <property type="gene ID" value="WBGene00218004"/>
</dbReference>
<name>A0A8R1IVY6_CAEJA</name>
<proteinExistence type="predicted"/>
<keyword evidence="3" id="KW-1185">Reference proteome</keyword>
<reference evidence="2" key="2">
    <citation type="submission" date="2022-06" db="UniProtKB">
        <authorList>
            <consortium name="EnsemblMetazoa"/>
        </authorList>
    </citation>
    <scope>IDENTIFICATION</scope>
    <source>
        <strain evidence="2">DF5081</strain>
    </source>
</reference>
<accession>A0A8R1IVY6</accession>
<evidence type="ECO:0000313" key="2">
    <source>
        <dbReference type="EnsemblMetazoa" id="CJA42156.1"/>
    </source>
</evidence>
<evidence type="ECO:0000256" key="1">
    <source>
        <dbReference type="SAM" id="MobiDB-lite"/>
    </source>
</evidence>
<dbReference type="Proteomes" id="UP000005237">
    <property type="component" value="Unassembled WGS sequence"/>
</dbReference>
<protein>
    <submittedName>
        <fullName evidence="2">Uncharacterized protein</fullName>
    </submittedName>
</protein>
<reference evidence="3" key="1">
    <citation type="submission" date="2010-08" db="EMBL/GenBank/DDBJ databases">
        <authorList>
            <consortium name="Caenorhabditis japonica Sequencing Consortium"/>
            <person name="Wilson R.K."/>
        </authorList>
    </citation>
    <scope>NUCLEOTIDE SEQUENCE [LARGE SCALE GENOMIC DNA]</scope>
    <source>
        <strain evidence="3">DF5081</strain>
    </source>
</reference>
<feature type="compositionally biased region" description="Polar residues" evidence="1">
    <location>
        <begin position="81"/>
        <end position="93"/>
    </location>
</feature>
<feature type="region of interest" description="Disordered" evidence="1">
    <location>
        <begin position="81"/>
        <end position="109"/>
    </location>
</feature>